<feature type="compositionally biased region" description="Basic and acidic residues" evidence="3">
    <location>
        <begin position="195"/>
        <end position="207"/>
    </location>
</feature>
<dbReference type="Proteomes" id="UP000036987">
    <property type="component" value="Unassembled WGS sequence"/>
</dbReference>
<evidence type="ECO:0000256" key="2">
    <source>
        <dbReference type="ARBA" id="ARBA00022490"/>
    </source>
</evidence>
<protein>
    <recommendedName>
        <fullName evidence="4">Hyaluronan/mRNA-binding protein domain-containing protein</fullName>
    </recommendedName>
</protein>
<feature type="compositionally biased region" description="Basic and acidic residues" evidence="3">
    <location>
        <begin position="145"/>
        <end position="175"/>
    </location>
</feature>
<dbReference type="GO" id="GO:0005634">
    <property type="term" value="C:nucleus"/>
    <property type="evidence" value="ECO:0000318"/>
    <property type="project" value="GO_Central"/>
</dbReference>
<feature type="compositionally biased region" description="Gly residues" evidence="3">
    <location>
        <begin position="64"/>
        <end position="81"/>
    </location>
</feature>
<dbReference type="InterPro" id="IPR039764">
    <property type="entry name" value="HABP4/SERBP1-like"/>
</dbReference>
<dbReference type="Pfam" id="PF09598">
    <property type="entry name" value="Stm1_N"/>
    <property type="match status" value="1"/>
</dbReference>
<comment type="subcellular location">
    <subcellularLocation>
        <location evidence="1">Cytoplasm</location>
    </subcellularLocation>
</comment>
<dbReference type="AlphaFoldDB" id="A0A0K9PNU0"/>
<dbReference type="EMBL" id="LFYR01000725">
    <property type="protein sequence ID" value="KMZ70626.1"/>
    <property type="molecule type" value="Genomic_DNA"/>
</dbReference>
<dbReference type="OrthoDB" id="784393at2759"/>
<dbReference type="OMA" id="EHENNQE"/>
<dbReference type="GO" id="GO:0005737">
    <property type="term" value="C:cytoplasm"/>
    <property type="evidence" value="ECO:0000318"/>
    <property type="project" value="GO_Central"/>
</dbReference>
<keyword evidence="2" id="KW-0963">Cytoplasm</keyword>
<evidence type="ECO:0000313" key="5">
    <source>
        <dbReference type="EMBL" id="KMZ70626.1"/>
    </source>
</evidence>
<evidence type="ECO:0000256" key="1">
    <source>
        <dbReference type="ARBA" id="ARBA00004496"/>
    </source>
</evidence>
<accession>A0A0K9PNU0</accession>
<feature type="compositionally biased region" description="Gly residues" evidence="3">
    <location>
        <begin position="93"/>
        <end position="106"/>
    </location>
</feature>
<evidence type="ECO:0000313" key="6">
    <source>
        <dbReference type="Proteomes" id="UP000036987"/>
    </source>
</evidence>
<dbReference type="InterPro" id="IPR006861">
    <property type="entry name" value="HABP4_PAIRBP1-bd"/>
</dbReference>
<dbReference type="PANTHER" id="PTHR12299:SF17">
    <property type="entry name" value="AT19571P-RELATED"/>
    <property type="match status" value="1"/>
</dbReference>
<comment type="caution">
    <text evidence="5">The sequence shown here is derived from an EMBL/GenBank/DDBJ whole genome shotgun (WGS) entry which is preliminary data.</text>
</comment>
<dbReference type="Gene3D" id="6.10.140.1040">
    <property type="match status" value="1"/>
</dbReference>
<organism evidence="5 6">
    <name type="scientific">Zostera marina</name>
    <name type="common">Eelgrass</name>
    <dbReference type="NCBI Taxonomy" id="29655"/>
    <lineage>
        <taxon>Eukaryota</taxon>
        <taxon>Viridiplantae</taxon>
        <taxon>Streptophyta</taxon>
        <taxon>Embryophyta</taxon>
        <taxon>Tracheophyta</taxon>
        <taxon>Spermatophyta</taxon>
        <taxon>Magnoliopsida</taxon>
        <taxon>Liliopsida</taxon>
        <taxon>Zosteraceae</taxon>
        <taxon>Zostera</taxon>
    </lineage>
</organism>
<feature type="region of interest" description="Disordered" evidence="3">
    <location>
        <begin position="318"/>
        <end position="367"/>
    </location>
</feature>
<evidence type="ECO:0000256" key="3">
    <source>
        <dbReference type="SAM" id="MobiDB-lite"/>
    </source>
</evidence>
<dbReference type="SMART" id="SM01233">
    <property type="entry name" value="HABP4_PAI-RBP1"/>
    <property type="match status" value="1"/>
</dbReference>
<feature type="domain" description="Hyaluronan/mRNA-binding protein" evidence="4">
    <location>
        <begin position="154"/>
        <end position="261"/>
    </location>
</feature>
<reference evidence="6" key="1">
    <citation type="journal article" date="2016" name="Nature">
        <title>The genome of the seagrass Zostera marina reveals angiosperm adaptation to the sea.</title>
        <authorList>
            <person name="Olsen J.L."/>
            <person name="Rouze P."/>
            <person name="Verhelst B."/>
            <person name="Lin Y.-C."/>
            <person name="Bayer T."/>
            <person name="Collen J."/>
            <person name="Dattolo E."/>
            <person name="De Paoli E."/>
            <person name="Dittami S."/>
            <person name="Maumus F."/>
            <person name="Michel G."/>
            <person name="Kersting A."/>
            <person name="Lauritano C."/>
            <person name="Lohaus R."/>
            <person name="Toepel M."/>
            <person name="Tonon T."/>
            <person name="Vanneste K."/>
            <person name="Amirebrahimi M."/>
            <person name="Brakel J."/>
            <person name="Bostroem C."/>
            <person name="Chovatia M."/>
            <person name="Grimwood J."/>
            <person name="Jenkins J.W."/>
            <person name="Jueterbock A."/>
            <person name="Mraz A."/>
            <person name="Stam W.T."/>
            <person name="Tice H."/>
            <person name="Bornberg-Bauer E."/>
            <person name="Green P.J."/>
            <person name="Pearson G.A."/>
            <person name="Procaccini G."/>
            <person name="Duarte C.M."/>
            <person name="Schmutz J."/>
            <person name="Reusch T.B.H."/>
            <person name="Van de Peer Y."/>
        </authorList>
    </citation>
    <scope>NUCLEOTIDE SEQUENCE [LARGE SCALE GENOMIC DNA]</scope>
    <source>
        <strain evidence="6">cv. Finnish</strain>
    </source>
</reference>
<feature type="region of interest" description="Disordered" evidence="3">
    <location>
        <begin position="1"/>
        <end position="237"/>
    </location>
</feature>
<gene>
    <name evidence="5" type="ORF">ZOSMA_198G00280</name>
</gene>
<dbReference type="Pfam" id="PF04774">
    <property type="entry name" value="HABP4_PAI-RBP1"/>
    <property type="match status" value="1"/>
</dbReference>
<dbReference type="STRING" id="29655.A0A0K9PNU0"/>
<name>A0A0K9PNU0_ZOSMR</name>
<feature type="compositionally biased region" description="Basic and acidic residues" evidence="3">
    <location>
        <begin position="218"/>
        <end position="237"/>
    </location>
</feature>
<keyword evidence="6" id="KW-1185">Reference proteome</keyword>
<evidence type="ECO:0000259" key="4">
    <source>
        <dbReference type="SMART" id="SM01233"/>
    </source>
</evidence>
<sequence length="367" mass="39885">MVSANPFDLLGDDDNDDPSQLIAKHQEMIAAKKPSVEAAPTSAAKLPTKPLPPAQAVREARSNGRGGQGYARGGGRSGGGFRQNRDFEKVVANGGGGGGYGFGSTGGDVDSGNPADKDRERGNYGRPRQAYRGGGRRGGYANNGDLREDSERPPRRTFERHSGTGRGNDLKREGSGKGNWGTHADDVDAQEGVNVEDKIVDSEKQLEQTDAPASNTKEGLEIANEQKEPEDKEMTLEEYEKVREEKRKALMAMKAEERKVELDKDLKSMQQLSIKKANDEIFIKLASAKESKKAKDNVDREERSKKCVSINEFLKPAEGEKYYSPGGRGRGGRGRNDRGSYRTGGFGGNPTQTNIKIGDHAQFPTLV</sequence>
<proteinExistence type="predicted"/>
<dbReference type="InterPro" id="IPR019084">
    <property type="entry name" value="STM1-like_N"/>
</dbReference>
<dbReference type="PANTHER" id="PTHR12299">
    <property type="entry name" value="HYALURONIC ACID-BINDING PROTEIN 4"/>
    <property type="match status" value="1"/>
</dbReference>
<dbReference type="GO" id="GO:0003723">
    <property type="term" value="F:RNA binding"/>
    <property type="evidence" value="ECO:0000318"/>
    <property type="project" value="GO_Central"/>
</dbReference>